<dbReference type="RefSeq" id="WP_266107061.1">
    <property type="nucleotide sequence ID" value="NZ_JANIDW010000004.1"/>
</dbReference>
<evidence type="ECO:0000313" key="3">
    <source>
        <dbReference type="Proteomes" id="UP001165648"/>
    </source>
</evidence>
<dbReference type="InterPro" id="IPR010642">
    <property type="entry name" value="Invasion_prot_B"/>
</dbReference>
<evidence type="ECO:0000256" key="1">
    <source>
        <dbReference type="SAM" id="SignalP"/>
    </source>
</evidence>
<dbReference type="Proteomes" id="UP001165648">
    <property type="component" value="Unassembled WGS sequence"/>
</dbReference>
<reference evidence="2 3" key="1">
    <citation type="submission" date="2022-07" db="EMBL/GenBank/DDBJ databases">
        <title>Bombella genomes.</title>
        <authorList>
            <person name="Harer L."/>
            <person name="Styblova S."/>
            <person name="Ehrmann M."/>
        </authorList>
    </citation>
    <scope>NUCLEOTIDE SEQUENCE [LARGE SCALE GENOMIC DNA]</scope>
    <source>
        <strain evidence="2 3">TMW 2.2558</strain>
    </source>
</reference>
<name>A0ABT3WE96_9PROT</name>
<protein>
    <submittedName>
        <fullName evidence="2">Invasion associated locus B family protein</fullName>
    </submittedName>
</protein>
<dbReference type="Pfam" id="PF06776">
    <property type="entry name" value="IalB"/>
    <property type="match status" value="1"/>
</dbReference>
<evidence type="ECO:0000313" key="2">
    <source>
        <dbReference type="EMBL" id="MCX5615236.1"/>
    </source>
</evidence>
<proteinExistence type="predicted"/>
<gene>
    <name evidence="2" type="ORF">NQF64_08270</name>
</gene>
<feature type="chain" id="PRO_5046192534" evidence="1">
    <location>
        <begin position="25"/>
        <end position="208"/>
    </location>
</feature>
<keyword evidence="1" id="KW-0732">Signal</keyword>
<keyword evidence="3" id="KW-1185">Reference proteome</keyword>
<dbReference type="InterPro" id="IPR038696">
    <property type="entry name" value="IalB_sf"/>
</dbReference>
<dbReference type="EMBL" id="JANIDW010000004">
    <property type="protein sequence ID" value="MCX5615236.1"/>
    <property type="molecule type" value="Genomic_DNA"/>
</dbReference>
<comment type="caution">
    <text evidence="2">The sequence shown here is derived from an EMBL/GenBank/DDBJ whole genome shotgun (WGS) entry which is preliminary data.</text>
</comment>
<dbReference type="Gene3D" id="2.60.40.1880">
    <property type="entry name" value="Invasion associated locus B (IalB) protein"/>
    <property type="match status" value="1"/>
</dbReference>
<sequence>MRKCICSFFLLFLGSLTWSSVVNAAPAGAVATAAASDGAKTSPMVMSGTAGEWGYRCLFPPTNPAAGPQFCLMQQSLMMEGESGKAEALGAVILARATENTVSAPLSSRPWRMTVVVPLAFSLLTQPRLALDGNSPITLRWQSCVSTGCMASLDLTTAQVAEFRAGKNGHIMVDKVVGGTLTINFVMDGAVAALGQLESWIHQSPFRR</sequence>
<feature type="signal peptide" evidence="1">
    <location>
        <begin position="1"/>
        <end position="24"/>
    </location>
</feature>
<accession>A0ABT3WE96</accession>
<organism evidence="2 3">
    <name type="scientific">Bombella saccharophila</name>
    <dbReference type="NCBI Taxonomy" id="2967338"/>
    <lineage>
        <taxon>Bacteria</taxon>
        <taxon>Pseudomonadati</taxon>
        <taxon>Pseudomonadota</taxon>
        <taxon>Alphaproteobacteria</taxon>
        <taxon>Acetobacterales</taxon>
        <taxon>Acetobacteraceae</taxon>
        <taxon>Bombella</taxon>
    </lineage>
</organism>